<sequence length="186" mass="21701">MNVRLVKWIGLMALVLGITVGASAQQQQQYHQLTASDFAGVPRSNARGVVAYTNCTIDFKYQVTRRNGGFVLNALVQLLLNSNKSWLDRSRVTTPQQLAEILIHEQGHYTIAYLEQQELLRNINKTRFTRNYQYEAMAIFNRIDAKYKQLNTDYDNNSEHMTNRVQQNSWNLYFQKMLQFMPDLED</sequence>
<feature type="signal peptide" evidence="1">
    <location>
        <begin position="1"/>
        <end position="24"/>
    </location>
</feature>
<dbReference type="Proteomes" id="UP000199072">
    <property type="component" value="Unassembled WGS sequence"/>
</dbReference>
<accession>A0A1G7MVB4</accession>
<proteinExistence type="predicted"/>
<dbReference type="Pfam" id="PF06037">
    <property type="entry name" value="DUF922"/>
    <property type="match status" value="1"/>
</dbReference>
<gene>
    <name evidence="2" type="ORF">SAMN05216464_12313</name>
</gene>
<dbReference type="RefSeq" id="WP_143014273.1">
    <property type="nucleotide sequence ID" value="NZ_FNAI01000023.1"/>
</dbReference>
<dbReference type="OrthoDB" id="5431540at2"/>
<dbReference type="AlphaFoldDB" id="A0A1G7MVB4"/>
<evidence type="ECO:0000313" key="2">
    <source>
        <dbReference type="EMBL" id="SDF65059.1"/>
    </source>
</evidence>
<evidence type="ECO:0000256" key="1">
    <source>
        <dbReference type="SAM" id="SignalP"/>
    </source>
</evidence>
<evidence type="ECO:0000313" key="3">
    <source>
        <dbReference type="Proteomes" id="UP000199072"/>
    </source>
</evidence>
<dbReference type="InterPro" id="IPR010321">
    <property type="entry name" value="DUF922"/>
</dbReference>
<dbReference type="STRING" id="1391627.SAMN05216464_12313"/>
<organism evidence="2 3">
    <name type="scientific">Mucilaginibacter pineti</name>
    <dbReference type="NCBI Taxonomy" id="1391627"/>
    <lineage>
        <taxon>Bacteria</taxon>
        <taxon>Pseudomonadati</taxon>
        <taxon>Bacteroidota</taxon>
        <taxon>Sphingobacteriia</taxon>
        <taxon>Sphingobacteriales</taxon>
        <taxon>Sphingobacteriaceae</taxon>
        <taxon>Mucilaginibacter</taxon>
    </lineage>
</organism>
<keyword evidence="1" id="KW-0732">Signal</keyword>
<feature type="chain" id="PRO_5011512067" description="DUF922 domain-containing protein" evidence="1">
    <location>
        <begin position="25"/>
        <end position="186"/>
    </location>
</feature>
<name>A0A1G7MVB4_9SPHI</name>
<keyword evidence="3" id="KW-1185">Reference proteome</keyword>
<evidence type="ECO:0008006" key="4">
    <source>
        <dbReference type="Google" id="ProtNLM"/>
    </source>
</evidence>
<protein>
    <recommendedName>
        <fullName evidence="4">DUF922 domain-containing protein</fullName>
    </recommendedName>
</protein>
<reference evidence="2 3" key="1">
    <citation type="submission" date="2016-10" db="EMBL/GenBank/DDBJ databases">
        <authorList>
            <person name="de Groot N.N."/>
        </authorList>
    </citation>
    <scope>NUCLEOTIDE SEQUENCE [LARGE SCALE GENOMIC DNA]</scope>
    <source>
        <strain evidence="2 3">47C3B</strain>
    </source>
</reference>
<dbReference type="EMBL" id="FNAI01000023">
    <property type="protein sequence ID" value="SDF65059.1"/>
    <property type="molecule type" value="Genomic_DNA"/>
</dbReference>